<dbReference type="GO" id="GO:0003746">
    <property type="term" value="F:translation elongation factor activity"/>
    <property type="evidence" value="ECO:0007669"/>
    <property type="project" value="UniProtKB-KW"/>
</dbReference>
<keyword evidence="1" id="KW-0251">Elongation factor</keyword>
<proteinExistence type="predicted"/>
<name>A0A6V7RUP2_PLAVN</name>
<evidence type="ECO:0000313" key="2">
    <source>
        <dbReference type="Proteomes" id="UP000515308"/>
    </source>
</evidence>
<gene>
    <name evidence="1" type="ORF">PVLDE_0200020</name>
</gene>
<dbReference type="VEuPathDB" id="PlasmoDB:PVLDE_0200020"/>
<accession>A0A6V7RUP2</accession>
<dbReference type="Proteomes" id="UP000515308">
    <property type="component" value="Chromosome PVLDE_02"/>
</dbReference>
<evidence type="ECO:0000313" key="1">
    <source>
        <dbReference type="EMBL" id="CAD2084389.1"/>
    </source>
</evidence>
<dbReference type="EMBL" id="LR865364">
    <property type="protein sequence ID" value="CAD2084389.1"/>
    <property type="molecule type" value="Genomic_DNA"/>
</dbReference>
<dbReference type="AlphaFoldDB" id="A0A6V7RUP2"/>
<protein>
    <submittedName>
        <fullName evidence="1">Elongation factor Tu, putative</fullName>
    </submittedName>
</protein>
<sequence length="81" mass="9658">MDNREDEQKRQITMKSSSILLECTYNKNYVTEMFSNTTTSAEKEINENGETNLTTEKSINPQNEKREREIMKKKMEYQKVQ</sequence>
<reference evidence="1 2" key="1">
    <citation type="submission" date="2020-08" db="EMBL/GenBank/DDBJ databases">
        <authorList>
            <person name="Ramaprasad A."/>
        </authorList>
    </citation>
    <scope>NUCLEOTIDE SEQUENCE [LARGE SCALE GENOMIC DNA]</scope>
</reference>
<keyword evidence="1" id="KW-0648">Protein biosynthesis</keyword>
<organism evidence="1 2">
    <name type="scientific">Plasmodium vinckei lentum</name>
    <dbReference type="NCBI Taxonomy" id="138297"/>
    <lineage>
        <taxon>Eukaryota</taxon>
        <taxon>Sar</taxon>
        <taxon>Alveolata</taxon>
        <taxon>Apicomplexa</taxon>
        <taxon>Aconoidasida</taxon>
        <taxon>Haemosporida</taxon>
        <taxon>Plasmodiidae</taxon>
        <taxon>Plasmodium</taxon>
        <taxon>Plasmodium (Vinckeia)</taxon>
    </lineage>
</organism>